<dbReference type="AlphaFoldDB" id="A0AA39HN52"/>
<dbReference type="Proteomes" id="UP001175271">
    <property type="component" value="Unassembled WGS sequence"/>
</dbReference>
<keyword evidence="5" id="KW-0472">Membrane</keyword>
<dbReference type="GO" id="GO:0009437">
    <property type="term" value="P:carnitine metabolic process"/>
    <property type="evidence" value="ECO:0007669"/>
    <property type="project" value="TreeGrafter"/>
</dbReference>
<dbReference type="SUPFAM" id="SSF51338">
    <property type="entry name" value="Composite domain of metallo-dependent hydrolases"/>
    <property type="match status" value="1"/>
</dbReference>
<dbReference type="InterPro" id="IPR032466">
    <property type="entry name" value="Metal_Hydrolase"/>
</dbReference>
<evidence type="ECO:0000256" key="3">
    <source>
        <dbReference type="ARBA" id="ARBA00023315"/>
    </source>
</evidence>
<evidence type="ECO:0000313" key="9">
    <source>
        <dbReference type="Proteomes" id="UP001175271"/>
    </source>
</evidence>
<evidence type="ECO:0000256" key="1">
    <source>
        <dbReference type="ARBA" id="ARBA00005232"/>
    </source>
</evidence>
<dbReference type="Gene3D" id="2.30.40.10">
    <property type="entry name" value="Urease, subunit C, domain 1"/>
    <property type="match status" value="1"/>
</dbReference>
<comment type="caution">
    <text evidence="8">The sequence shown here is derived from an EMBL/GenBank/DDBJ whole genome shotgun (WGS) entry which is preliminary data.</text>
</comment>
<protein>
    <recommendedName>
        <fullName evidence="10">Amidohydrolase-related domain-containing protein</fullName>
    </recommendedName>
</protein>
<feature type="transmembrane region" description="Helical" evidence="5">
    <location>
        <begin position="81"/>
        <end position="109"/>
    </location>
</feature>
<dbReference type="InterPro" id="IPR042231">
    <property type="entry name" value="Cho/carn_acyl_trans_2"/>
</dbReference>
<keyword evidence="2" id="KW-0808">Transferase</keyword>
<dbReference type="GO" id="GO:0016810">
    <property type="term" value="F:hydrolase activity, acting on carbon-nitrogen (but not peptide) bonds"/>
    <property type="evidence" value="ECO:0007669"/>
    <property type="project" value="InterPro"/>
</dbReference>
<dbReference type="SUPFAM" id="SSF52777">
    <property type="entry name" value="CoA-dependent acyltransferases"/>
    <property type="match status" value="2"/>
</dbReference>
<evidence type="ECO:0008006" key="10">
    <source>
        <dbReference type="Google" id="ProtNLM"/>
    </source>
</evidence>
<dbReference type="InterPro" id="IPR039551">
    <property type="entry name" value="Cho/carn_acyl_trans"/>
</dbReference>
<dbReference type="Pfam" id="PF00755">
    <property type="entry name" value="Carn_acyltransf"/>
    <property type="match status" value="1"/>
</dbReference>
<dbReference type="EMBL" id="JAUCMV010000003">
    <property type="protein sequence ID" value="KAK0408221.1"/>
    <property type="molecule type" value="Genomic_DNA"/>
</dbReference>
<dbReference type="Gene3D" id="3.20.20.140">
    <property type="entry name" value="Metal-dependent hydrolases"/>
    <property type="match status" value="1"/>
</dbReference>
<sequence>MGYSKVPIGKDADLKRFQRKLNRFELTVRNKIFPFRLEWLLWTMVGIAVLNVFGVAPMNFTIDKMTKTLTYHFGSSAVNRLISIALIGGLFSYLCIFLIRCAFTLILYYNGWIFESVGKSPSLPTKAFMILLHLVNKYATFFSFNDLLPWLFVPNLDTTVDKYLKTVRPIYSDERYNEVVQFAEDFKKTVGPGLQKKLWMKWLTSKNYVSDWWKEIVYMRYRNSLINTNVGCADVIYQQTTNIQAARAANVTLIRLQFCRETFVKQCLKPITLGGIPLCANQYIDYHRSLRVPGEISGKLPDARHVAVYCKGCWYKLNIFHGRRLLRPAEFERALQSIIDRTPEPLDHEEHLSALTAGPRDLWARIRKNKFDHGLNRESLTAIEDALEIIFLDDEEREYDENDTTKYDYEYARTLHGNGYQLWCDKPSVYIFSKNGRFSSNAEHSVVDAMIYVHIREYIKYQEEFVHPYTKDGHCRGEVEVVPSAERLLWKLDEETKTAIDEAYSISKAVAHDFENASIVFHDFGKNFIKKVKVSPDAFIQMALQMAYFRDQGKFELTYEPAVMRLFKDGRTETDVERLELLRKACDYHQDYYRHAMVGHGVDRHLFALYIVAKYLQIDSPFLESVFNTPYALSTSQTPQHQMVEYSKELGKDNKFFWPAGAFCCPEGSNYGVCYTIGATGDDLSFHIATWKSLSHTMDLKGHTLFAPKAWLRGHLTNNVRFSIDSDGKLSAIEAGVEPKDGDVKLENKLVLPGFINAHSHAFHKQMRGSSGIGSKSKTNFWKWRNSMYQIVENITFEKLYQYCCETFKEMLMAGITTVGEFHYVHHGKDRFDLDEAVIKAAEDTGIRLVLIETLYCRGGFNDEPLQAAQKRFSSELSEFQDQVEHLIDLVQDKPNVTIAVAAHSLRAVDPNTVRELWRWAKELNLAFHIHIEEQPKEIEDCLEALGSTPNEVVLRQNPDLNELWTMVHCTYTNKSIMAKLASARANICVCPLTEGFLGDGIPDLSENDQVCLGTDCNNRLSFVEEMRWLAYCQNMVKNKRNHAGLDAVQLLKIATENGAKSLALEKKVGELAVGMAADLVALDLSTPTFASLKEGDCPVDAWVFGGGNSDISQVVVSGITTYERK</sequence>
<name>A0AA39HN52_9BILA</name>
<dbReference type="GO" id="GO:0005739">
    <property type="term" value="C:mitochondrion"/>
    <property type="evidence" value="ECO:0007669"/>
    <property type="project" value="TreeGrafter"/>
</dbReference>
<comment type="similarity">
    <text evidence="1">Belongs to the carnitine/choline acetyltransferase family.</text>
</comment>
<evidence type="ECO:0000256" key="5">
    <source>
        <dbReference type="SAM" id="Phobius"/>
    </source>
</evidence>
<proteinExistence type="inferred from homology"/>
<evidence type="ECO:0000313" key="8">
    <source>
        <dbReference type="EMBL" id="KAK0408221.1"/>
    </source>
</evidence>
<gene>
    <name evidence="8" type="ORF">QR680_003839</name>
</gene>
<dbReference type="PANTHER" id="PTHR22589">
    <property type="entry name" value="CARNITINE O-ACYLTRANSFERASE"/>
    <property type="match status" value="1"/>
</dbReference>
<feature type="domain" description="Amidohydrolase-related" evidence="7">
    <location>
        <begin position="750"/>
        <end position="1119"/>
    </location>
</feature>
<dbReference type="Gene3D" id="3.30.559.10">
    <property type="entry name" value="Chloramphenicol acetyltransferase-like domain"/>
    <property type="match status" value="2"/>
</dbReference>
<feature type="transmembrane region" description="Helical" evidence="5">
    <location>
        <begin position="39"/>
        <end position="60"/>
    </location>
</feature>
<reference evidence="8" key="1">
    <citation type="submission" date="2023-06" db="EMBL/GenBank/DDBJ databases">
        <title>Genomic analysis of the entomopathogenic nematode Steinernema hermaphroditum.</title>
        <authorList>
            <person name="Schwarz E.M."/>
            <person name="Heppert J.K."/>
            <person name="Baniya A."/>
            <person name="Schwartz H.T."/>
            <person name="Tan C.-H."/>
            <person name="Antoshechkin I."/>
            <person name="Sternberg P.W."/>
            <person name="Goodrich-Blair H."/>
            <person name="Dillman A.R."/>
        </authorList>
    </citation>
    <scope>NUCLEOTIDE SEQUENCE</scope>
    <source>
        <strain evidence="8">PS9179</strain>
        <tissue evidence="8">Whole animal</tissue>
    </source>
</reference>
<feature type="domain" description="Choline/carnitine acyltransferase" evidence="6">
    <location>
        <begin position="153"/>
        <end position="697"/>
    </location>
</feature>
<dbReference type="InterPro" id="IPR023213">
    <property type="entry name" value="CAT-like_dom_sf"/>
</dbReference>
<feature type="active site" description="Proton acceptor" evidence="4">
    <location>
        <position position="444"/>
    </location>
</feature>
<dbReference type="SUPFAM" id="SSF51556">
    <property type="entry name" value="Metallo-dependent hydrolases"/>
    <property type="match status" value="1"/>
</dbReference>
<dbReference type="GO" id="GO:0004095">
    <property type="term" value="F:carnitine O-palmitoyltransferase activity"/>
    <property type="evidence" value="ECO:0007669"/>
    <property type="project" value="TreeGrafter"/>
</dbReference>
<dbReference type="InterPro" id="IPR011059">
    <property type="entry name" value="Metal-dep_hydrolase_composite"/>
</dbReference>
<dbReference type="InterPro" id="IPR000542">
    <property type="entry name" value="Carn_acyl_trans"/>
</dbReference>
<evidence type="ECO:0000259" key="7">
    <source>
        <dbReference type="Pfam" id="PF01979"/>
    </source>
</evidence>
<evidence type="ECO:0000259" key="6">
    <source>
        <dbReference type="Pfam" id="PF00755"/>
    </source>
</evidence>
<accession>A0AA39HN52</accession>
<evidence type="ECO:0000256" key="2">
    <source>
        <dbReference type="ARBA" id="ARBA00022679"/>
    </source>
</evidence>
<keyword evidence="5" id="KW-0812">Transmembrane</keyword>
<dbReference type="Gene3D" id="3.30.559.70">
    <property type="entry name" value="Choline/Carnitine o-acyltransferase, domain 2"/>
    <property type="match status" value="1"/>
</dbReference>
<dbReference type="InterPro" id="IPR006680">
    <property type="entry name" value="Amidohydro-rel"/>
</dbReference>
<keyword evidence="5" id="KW-1133">Transmembrane helix</keyword>
<dbReference type="Pfam" id="PF01979">
    <property type="entry name" value="Amidohydro_1"/>
    <property type="match status" value="1"/>
</dbReference>
<keyword evidence="9" id="KW-1185">Reference proteome</keyword>
<dbReference type="GO" id="GO:0006631">
    <property type="term" value="P:fatty acid metabolic process"/>
    <property type="evidence" value="ECO:0007669"/>
    <property type="project" value="TreeGrafter"/>
</dbReference>
<organism evidence="8 9">
    <name type="scientific">Steinernema hermaphroditum</name>
    <dbReference type="NCBI Taxonomy" id="289476"/>
    <lineage>
        <taxon>Eukaryota</taxon>
        <taxon>Metazoa</taxon>
        <taxon>Ecdysozoa</taxon>
        <taxon>Nematoda</taxon>
        <taxon>Chromadorea</taxon>
        <taxon>Rhabditida</taxon>
        <taxon>Tylenchina</taxon>
        <taxon>Panagrolaimomorpha</taxon>
        <taxon>Strongyloidoidea</taxon>
        <taxon>Steinernematidae</taxon>
        <taxon>Steinernema</taxon>
    </lineage>
</organism>
<keyword evidence="3" id="KW-0012">Acyltransferase</keyword>
<evidence type="ECO:0000256" key="4">
    <source>
        <dbReference type="PIRSR" id="PIRSR600542-1"/>
    </source>
</evidence>
<dbReference type="PANTHER" id="PTHR22589:SF104">
    <property type="entry name" value="CHOLINE_CARNITINE ACYLTRANSFERASE DOMAIN-CONTAINING PROTEIN"/>
    <property type="match status" value="1"/>
</dbReference>